<dbReference type="Proteomes" id="UP000722485">
    <property type="component" value="Unassembled WGS sequence"/>
</dbReference>
<feature type="compositionally biased region" description="Basic and acidic residues" evidence="1">
    <location>
        <begin position="45"/>
        <end position="54"/>
    </location>
</feature>
<dbReference type="AlphaFoldDB" id="A0A9P5LKR8"/>
<gene>
    <name evidence="2" type="ORF">G7Z17_g2712</name>
</gene>
<feature type="region of interest" description="Disordered" evidence="1">
    <location>
        <begin position="85"/>
        <end position="138"/>
    </location>
</feature>
<evidence type="ECO:0000313" key="3">
    <source>
        <dbReference type="Proteomes" id="UP000722485"/>
    </source>
</evidence>
<proteinExistence type="predicted"/>
<feature type="region of interest" description="Disordered" evidence="1">
    <location>
        <begin position="1"/>
        <end position="63"/>
    </location>
</feature>
<protein>
    <submittedName>
        <fullName evidence="2">Uncharacterized protein</fullName>
    </submittedName>
</protein>
<evidence type="ECO:0000313" key="2">
    <source>
        <dbReference type="EMBL" id="KAF7554733.1"/>
    </source>
</evidence>
<reference evidence="2" key="1">
    <citation type="submission" date="2020-03" db="EMBL/GenBank/DDBJ databases">
        <title>Draft Genome Sequence of Cylindrodendrum hubeiense.</title>
        <authorList>
            <person name="Buettner E."/>
            <person name="Kellner H."/>
        </authorList>
    </citation>
    <scope>NUCLEOTIDE SEQUENCE</scope>
    <source>
        <strain evidence="2">IHI 201604</strain>
    </source>
</reference>
<comment type="caution">
    <text evidence="2">The sequence shown here is derived from an EMBL/GenBank/DDBJ whole genome shotgun (WGS) entry which is preliminary data.</text>
</comment>
<accession>A0A9P5LKR8</accession>
<sequence>MDSIEAMMSQYGAKPQEPLKETSETITLRSPSPTPVDCAQPLATEEFKELDKANDANPPEDAIDMGYQGTNTGELISEEIHCNNMGVPAENSDSQDQSEMCHDFQLSPPQATSPSERRVADPEEAPSLDTDSSPGQVRYYGPTTQLHIQSYSDRSTSISTTNDILSTSDFIVDMDGPQLREILMNSCWSYYSRSVRVVDPQLFMAHRAVGKRSQYYSRFLEEALLACATRISTSQAVLILKLLLLGTELDGPIVFCGIQIVLHRAVVKILSQEESRDSNANSAHIEQSRGIMYDSAACICRLTLAYREIFGLENFITVMLDNMYIAAKTVVALQNHHPVAEKMSRTLSRITENTTLSTYFGPATGRNFTFQSMDKPVVGSFLPAIGGSWGSMEALVHDDFILIGNLE</sequence>
<name>A0A9P5LKR8_9HYPO</name>
<dbReference type="EMBL" id="JAANBB010000029">
    <property type="protein sequence ID" value="KAF7554733.1"/>
    <property type="molecule type" value="Genomic_DNA"/>
</dbReference>
<evidence type="ECO:0000256" key="1">
    <source>
        <dbReference type="SAM" id="MobiDB-lite"/>
    </source>
</evidence>
<dbReference type="OrthoDB" id="4161332at2759"/>
<organism evidence="2 3">
    <name type="scientific">Cylindrodendrum hubeiense</name>
    <dbReference type="NCBI Taxonomy" id="595255"/>
    <lineage>
        <taxon>Eukaryota</taxon>
        <taxon>Fungi</taxon>
        <taxon>Dikarya</taxon>
        <taxon>Ascomycota</taxon>
        <taxon>Pezizomycotina</taxon>
        <taxon>Sordariomycetes</taxon>
        <taxon>Hypocreomycetidae</taxon>
        <taxon>Hypocreales</taxon>
        <taxon>Nectriaceae</taxon>
        <taxon>Cylindrodendrum</taxon>
    </lineage>
</organism>
<keyword evidence="3" id="KW-1185">Reference proteome</keyword>